<protein>
    <submittedName>
        <fullName evidence="3">Extracellular solute-binding protein family 1</fullName>
    </submittedName>
</protein>
<evidence type="ECO:0000313" key="3">
    <source>
        <dbReference type="EMBL" id="KAF2185667.1"/>
    </source>
</evidence>
<dbReference type="OrthoDB" id="10260248at2759"/>
<gene>
    <name evidence="3" type="ORF">K469DRAFT_576445</name>
</gene>
<evidence type="ECO:0000259" key="2">
    <source>
        <dbReference type="Pfam" id="PF12849"/>
    </source>
</evidence>
<reference evidence="3" key="1">
    <citation type="journal article" date="2020" name="Stud. Mycol.">
        <title>101 Dothideomycetes genomes: a test case for predicting lifestyles and emergence of pathogens.</title>
        <authorList>
            <person name="Haridas S."/>
            <person name="Albert R."/>
            <person name="Binder M."/>
            <person name="Bloem J."/>
            <person name="Labutti K."/>
            <person name="Salamov A."/>
            <person name="Andreopoulos B."/>
            <person name="Baker S."/>
            <person name="Barry K."/>
            <person name="Bills G."/>
            <person name="Bluhm B."/>
            <person name="Cannon C."/>
            <person name="Castanera R."/>
            <person name="Culley D."/>
            <person name="Daum C."/>
            <person name="Ezra D."/>
            <person name="Gonzalez J."/>
            <person name="Henrissat B."/>
            <person name="Kuo A."/>
            <person name="Liang C."/>
            <person name="Lipzen A."/>
            <person name="Lutzoni F."/>
            <person name="Magnuson J."/>
            <person name="Mondo S."/>
            <person name="Nolan M."/>
            <person name="Ohm R."/>
            <person name="Pangilinan J."/>
            <person name="Park H.-J."/>
            <person name="Ramirez L."/>
            <person name="Alfaro M."/>
            <person name="Sun H."/>
            <person name="Tritt A."/>
            <person name="Yoshinaga Y."/>
            <person name="Zwiers L.-H."/>
            <person name="Turgeon B."/>
            <person name="Goodwin S."/>
            <person name="Spatafora J."/>
            <person name="Crous P."/>
            <person name="Grigoriev I."/>
        </authorList>
    </citation>
    <scope>NUCLEOTIDE SEQUENCE</scope>
    <source>
        <strain evidence="3">CBS 207.26</strain>
    </source>
</reference>
<dbReference type="AlphaFoldDB" id="A0A6A6E138"/>
<keyword evidence="4" id="KW-1185">Reference proteome</keyword>
<dbReference type="Proteomes" id="UP000800200">
    <property type="component" value="Unassembled WGS sequence"/>
</dbReference>
<keyword evidence="1" id="KW-0732">Signal</keyword>
<proteinExistence type="predicted"/>
<dbReference type="EMBL" id="ML994633">
    <property type="protein sequence ID" value="KAF2185667.1"/>
    <property type="molecule type" value="Genomic_DNA"/>
</dbReference>
<dbReference type="SUPFAM" id="SSF53850">
    <property type="entry name" value="Periplasmic binding protein-like II"/>
    <property type="match status" value="1"/>
</dbReference>
<dbReference type="PANTHER" id="PTHR37945">
    <property type="entry name" value="EXTRACELLULAR TUNGSTATE BINDING PROTEIN"/>
    <property type="match status" value="1"/>
</dbReference>
<feature type="domain" description="PBP" evidence="2">
    <location>
        <begin position="39"/>
        <end position="283"/>
    </location>
</feature>
<dbReference type="PANTHER" id="PTHR37945:SF1">
    <property type="entry name" value="EXTRACELLULAR TUNGSTATE BINDING PROTEIN"/>
    <property type="match status" value="1"/>
</dbReference>
<evidence type="ECO:0000256" key="1">
    <source>
        <dbReference type="SAM" id="SignalP"/>
    </source>
</evidence>
<name>A0A6A6E138_9PEZI</name>
<dbReference type="Pfam" id="PF12849">
    <property type="entry name" value="PBP_like_2"/>
    <property type="match status" value="1"/>
</dbReference>
<evidence type="ECO:0000313" key="4">
    <source>
        <dbReference type="Proteomes" id="UP000800200"/>
    </source>
</evidence>
<dbReference type="InterPro" id="IPR024370">
    <property type="entry name" value="PBP_domain"/>
</dbReference>
<feature type="signal peptide" evidence="1">
    <location>
        <begin position="1"/>
        <end position="22"/>
    </location>
</feature>
<dbReference type="InterPro" id="IPR052738">
    <property type="entry name" value="ABC-Tungstate_binding"/>
</dbReference>
<feature type="chain" id="PRO_5025577390" evidence="1">
    <location>
        <begin position="23"/>
        <end position="305"/>
    </location>
</feature>
<dbReference type="Gene3D" id="3.40.190.10">
    <property type="entry name" value="Periplasmic binding protein-like II"/>
    <property type="match status" value="2"/>
</dbReference>
<accession>A0A6A6E138</accession>
<organism evidence="3 4">
    <name type="scientific">Zopfia rhizophila CBS 207.26</name>
    <dbReference type="NCBI Taxonomy" id="1314779"/>
    <lineage>
        <taxon>Eukaryota</taxon>
        <taxon>Fungi</taxon>
        <taxon>Dikarya</taxon>
        <taxon>Ascomycota</taxon>
        <taxon>Pezizomycotina</taxon>
        <taxon>Dothideomycetes</taxon>
        <taxon>Dothideomycetes incertae sedis</taxon>
        <taxon>Zopfiaceae</taxon>
        <taxon>Zopfia</taxon>
    </lineage>
</organism>
<sequence>MPTINFRSLLLAFFGLITCTLAAIEPAAIYDGGLSSSTSPITLRIGNGGAGQSGLVKALADTFIKECVKNGSSPFRVAWVLSDTTFTIKYLQSGDADVGITYSPSAEKIAGDQGIIDPATYYVFRDHFLITGPPENPAKINGSMDVLTLFANMFQAADRNSANTTIPTRFLSRYDKSATNIKESQLWLGIGQVPWATPYSTWYHQYIAFPIQALTTSILLNEYTLTDRGTYLSLPSDLANLTVIYKAATDDENDLLLNPAHLLVGKKAKNTTFAYKFANWVVGTNEQKVITDFKKNGQQLYSGAP</sequence>